<reference evidence="12" key="2">
    <citation type="submission" date="2020-09" db="EMBL/GenBank/DDBJ databases">
        <authorList>
            <person name="Sun Q."/>
            <person name="Zhou Y."/>
        </authorList>
    </citation>
    <scope>NUCLEOTIDE SEQUENCE</scope>
    <source>
        <strain evidence="12">CGMCC 1.15758</strain>
    </source>
</reference>
<dbReference type="InterPro" id="IPR020556">
    <property type="entry name" value="Amidase_CS"/>
</dbReference>
<dbReference type="Proteomes" id="UP000636949">
    <property type="component" value="Unassembled WGS sequence"/>
</dbReference>
<evidence type="ECO:0000256" key="3">
    <source>
        <dbReference type="ARBA" id="ARBA00012739"/>
    </source>
</evidence>
<comment type="catalytic activity">
    <reaction evidence="9 10">
        <text>L-glutamyl-tRNA(Gln) + L-glutamine + ATP + H2O = L-glutaminyl-tRNA(Gln) + L-glutamate + ADP + phosphate + H(+)</text>
        <dbReference type="Rhea" id="RHEA:17521"/>
        <dbReference type="Rhea" id="RHEA-COMP:9681"/>
        <dbReference type="Rhea" id="RHEA-COMP:9684"/>
        <dbReference type="ChEBI" id="CHEBI:15377"/>
        <dbReference type="ChEBI" id="CHEBI:15378"/>
        <dbReference type="ChEBI" id="CHEBI:29985"/>
        <dbReference type="ChEBI" id="CHEBI:30616"/>
        <dbReference type="ChEBI" id="CHEBI:43474"/>
        <dbReference type="ChEBI" id="CHEBI:58359"/>
        <dbReference type="ChEBI" id="CHEBI:78520"/>
        <dbReference type="ChEBI" id="CHEBI:78521"/>
        <dbReference type="ChEBI" id="CHEBI:456216"/>
        <dbReference type="EC" id="6.3.5.7"/>
    </reaction>
</comment>
<feature type="active site" description="Charge relay system" evidence="10">
    <location>
        <position position="149"/>
    </location>
</feature>
<evidence type="ECO:0000256" key="10">
    <source>
        <dbReference type="HAMAP-Rule" id="MF_00120"/>
    </source>
</evidence>
<dbReference type="Pfam" id="PF01425">
    <property type="entry name" value="Amidase"/>
    <property type="match status" value="1"/>
</dbReference>
<comment type="function">
    <text evidence="10">Allows the formation of correctly charged Gln-tRNA(Gln) through the transamidation of misacylated Glu-tRNA(Gln) in organisms which lack glutaminyl-tRNA synthetase. The reaction takes place in the presence of glutamine and ATP through an activated gamma-phospho-Glu-tRNA(Gln).</text>
</comment>
<dbReference type="AlphaFoldDB" id="A0A8J2Z2F7"/>
<gene>
    <name evidence="10 12" type="primary">gatA</name>
    <name evidence="12" type="ORF">GCM10010995_03680</name>
</gene>
<evidence type="ECO:0000256" key="2">
    <source>
        <dbReference type="ARBA" id="ARBA00011123"/>
    </source>
</evidence>
<keyword evidence="5 10" id="KW-0436">Ligase</keyword>
<organism evidence="12 13">
    <name type="scientific">Cysteiniphilum litorale</name>
    <dbReference type="NCBI Taxonomy" id="2056700"/>
    <lineage>
        <taxon>Bacteria</taxon>
        <taxon>Pseudomonadati</taxon>
        <taxon>Pseudomonadota</taxon>
        <taxon>Gammaproteobacteria</taxon>
        <taxon>Thiotrichales</taxon>
        <taxon>Fastidiosibacteraceae</taxon>
        <taxon>Cysteiniphilum</taxon>
    </lineage>
</organism>
<dbReference type="PROSITE" id="PS00571">
    <property type="entry name" value="AMIDASES"/>
    <property type="match status" value="1"/>
</dbReference>
<feature type="domain" description="Amidase" evidence="11">
    <location>
        <begin position="20"/>
        <end position="459"/>
    </location>
</feature>
<evidence type="ECO:0000256" key="5">
    <source>
        <dbReference type="ARBA" id="ARBA00022598"/>
    </source>
</evidence>
<dbReference type="HAMAP" id="MF_00120">
    <property type="entry name" value="GatA"/>
    <property type="match status" value="1"/>
</dbReference>
<accession>A0A8J2Z2F7</accession>
<evidence type="ECO:0000256" key="6">
    <source>
        <dbReference type="ARBA" id="ARBA00022741"/>
    </source>
</evidence>
<keyword evidence="8 10" id="KW-0648">Protein biosynthesis</keyword>
<dbReference type="OrthoDB" id="9811471at2"/>
<protein>
    <recommendedName>
        <fullName evidence="4 10">Glutamyl-tRNA(Gln) amidotransferase subunit A</fullName>
        <shortName evidence="10">Glu-ADT subunit A</shortName>
        <ecNumber evidence="3 10">6.3.5.7</ecNumber>
    </recommendedName>
</protein>
<sequence>MSILKTLRQKLDDKTMSAVELTTTYLKEIKHKNNLLNAFISVNETKALAHAKEMDDLITKGKATLLTGIPIAHKDNLCTDILTTTCGSKILSNYQSPFNATVVDKLKNQGMTLLGKTNMDEFGMGSTNEHSFFGVVKNPYDLHHVPGGSSGGSAAVVAAGLTPFATGSDTGGSVRQPASFCGITGIKPSYGTLSRYGLVAYGSSFDQVGILAHYAEDCAYLLQAMAGKDKKDGTSIPTDPDFFTKSLQQDLTNLTIGIDGQLLSKLSAEAQTLFQACIAVYQKQGAKIKDIQLPDLQAAVSSYYVLAPAEAATNLARFDGVRYGYRSQHANTLDELYIKSRTEGFGAEVKRRIVIGNYVLAASQYDAYYHKAQQVRAKLKQDLDMIYQNVDMILLPTAATTAPKLGAQKDPVTTYLSDMYTLIANLTGAPAISFPIGQIEHMPFGAQLMANNFQDHLLLQAVCAFQRQTAFHLPQQLLQGVNA</sequence>
<keyword evidence="13" id="KW-1185">Reference proteome</keyword>
<dbReference type="NCBIfam" id="TIGR00132">
    <property type="entry name" value="gatA"/>
    <property type="match status" value="1"/>
</dbReference>
<dbReference type="Gene3D" id="3.90.1300.10">
    <property type="entry name" value="Amidase signature (AS) domain"/>
    <property type="match status" value="1"/>
</dbReference>
<proteinExistence type="inferred from homology"/>
<dbReference type="EC" id="6.3.5.7" evidence="3 10"/>
<evidence type="ECO:0000259" key="11">
    <source>
        <dbReference type="Pfam" id="PF01425"/>
    </source>
</evidence>
<dbReference type="GO" id="GO:0006412">
    <property type="term" value="P:translation"/>
    <property type="evidence" value="ECO:0007669"/>
    <property type="project" value="UniProtKB-UniRule"/>
</dbReference>
<keyword evidence="7 10" id="KW-0067">ATP-binding</keyword>
<comment type="similarity">
    <text evidence="1 10">Belongs to the amidase family. GatA subfamily.</text>
</comment>
<comment type="caution">
    <text evidence="12">The sequence shown here is derived from an EMBL/GenBank/DDBJ whole genome shotgun (WGS) entry which is preliminary data.</text>
</comment>
<dbReference type="EMBL" id="BMJS01000002">
    <property type="protein sequence ID" value="GGF89632.1"/>
    <property type="molecule type" value="Genomic_DNA"/>
</dbReference>
<dbReference type="PANTHER" id="PTHR11895:SF151">
    <property type="entry name" value="GLUTAMYL-TRNA(GLN) AMIDOTRANSFERASE SUBUNIT A"/>
    <property type="match status" value="1"/>
</dbReference>
<dbReference type="RefSeq" id="WP_117001467.1">
    <property type="nucleotide sequence ID" value="NZ_BMJS01000002.1"/>
</dbReference>
<dbReference type="InterPro" id="IPR036928">
    <property type="entry name" value="AS_sf"/>
</dbReference>
<evidence type="ECO:0000256" key="9">
    <source>
        <dbReference type="ARBA" id="ARBA00047407"/>
    </source>
</evidence>
<evidence type="ECO:0000256" key="7">
    <source>
        <dbReference type="ARBA" id="ARBA00022840"/>
    </source>
</evidence>
<dbReference type="GO" id="GO:0030956">
    <property type="term" value="C:glutamyl-tRNA(Gln) amidotransferase complex"/>
    <property type="evidence" value="ECO:0007669"/>
    <property type="project" value="InterPro"/>
</dbReference>
<dbReference type="GO" id="GO:0005524">
    <property type="term" value="F:ATP binding"/>
    <property type="evidence" value="ECO:0007669"/>
    <property type="project" value="UniProtKB-KW"/>
</dbReference>
<feature type="active site" description="Charge relay system" evidence="10">
    <location>
        <position position="74"/>
    </location>
</feature>
<dbReference type="InterPro" id="IPR000120">
    <property type="entry name" value="Amidase"/>
</dbReference>
<evidence type="ECO:0000256" key="1">
    <source>
        <dbReference type="ARBA" id="ARBA00008069"/>
    </source>
</evidence>
<evidence type="ECO:0000256" key="4">
    <source>
        <dbReference type="ARBA" id="ARBA00014428"/>
    </source>
</evidence>
<reference evidence="12" key="1">
    <citation type="journal article" date="2014" name="Int. J. Syst. Evol. Microbiol.">
        <title>Complete genome sequence of Corynebacterium casei LMG S-19264T (=DSM 44701T), isolated from a smear-ripened cheese.</title>
        <authorList>
            <consortium name="US DOE Joint Genome Institute (JGI-PGF)"/>
            <person name="Walter F."/>
            <person name="Albersmeier A."/>
            <person name="Kalinowski J."/>
            <person name="Ruckert C."/>
        </authorList>
    </citation>
    <scope>NUCLEOTIDE SEQUENCE</scope>
    <source>
        <strain evidence="12">CGMCC 1.15758</strain>
    </source>
</reference>
<evidence type="ECO:0000313" key="13">
    <source>
        <dbReference type="Proteomes" id="UP000636949"/>
    </source>
</evidence>
<dbReference type="InterPro" id="IPR004412">
    <property type="entry name" value="GatA"/>
</dbReference>
<dbReference type="InterPro" id="IPR023631">
    <property type="entry name" value="Amidase_dom"/>
</dbReference>
<name>A0A8J2Z2F7_9GAMM</name>
<comment type="subunit">
    <text evidence="2 10">Heterotrimer of A, B and C subunits.</text>
</comment>
<dbReference type="PANTHER" id="PTHR11895">
    <property type="entry name" value="TRANSAMIDASE"/>
    <property type="match status" value="1"/>
</dbReference>
<keyword evidence="6 10" id="KW-0547">Nucleotide-binding</keyword>
<evidence type="ECO:0000313" key="12">
    <source>
        <dbReference type="EMBL" id="GGF89632.1"/>
    </source>
</evidence>
<dbReference type="GO" id="GO:0050567">
    <property type="term" value="F:glutaminyl-tRNA synthase (glutamine-hydrolyzing) activity"/>
    <property type="evidence" value="ECO:0007669"/>
    <property type="project" value="UniProtKB-UniRule"/>
</dbReference>
<dbReference type="SUPFAM" id="SSF75304">
    <property type="entry name" value="Amidase signature (AS) enzymes"/>
    <property type="match status" value="1"/>
</dbReference>
<feature type="active site" description="Acyl-ester intermediate" evidence="10">
    <location>
        <position position="173"/>
    </location>
</feature>
<evidence type="ECO:0000256" key="8">
    <source>
        <dbReference type="ARBA" id="ARBA00022917"/>
    </source>
</evidence>